<keyword evidence="1" id="KW-0732">Signal</keyword>
<dbReference type="Proteomes" id="UP000625711">
    <property type="component" value="Unassembled WGS sequence"/>
</dbReference>
<feature type="chain" id="PRO_5032807602" evidence="1">
    <location>
        <begin position="21"/>
        <end position="142"/>
    </location>
</feature>
<feature type="signal peptide" evidence="1">
    <location>
        <begin position="1"/>
        <end position="20"/>
    </location>
</feature>
<gene>
    <name evidence="2" type="ORF">GWI33_016899</name>
</gene>
<accession>A0A834HXS1</accession>
<sequence>MYVFAPAPVVALVPLAALSGLPNEELCNPSVLGITSRVNLEGDAARLFSFLGQRRFFSSRQPVLWTASDKGNDVRGVCGPGSSEWGRLIFIKPGLNDGKGTRIRISLDPARKIRTRGLLLINDSPTSFGRSLLPFCWSIRDV</sequence>
<organism evidence="2 3">
    <name type="scientific">Rhynchophorus ferrugineus</name>
    <name type="common">Red palm weevil</name>
    <name type="synonym">Curculio ferrugineus</name>
    <dbReference type="NCBI Taxonomy" id="354439"/>
    <lineage>
        <taxon>Eukaryota</taxon>
        <taxon>Metazoa</taxon>
        <taxon>Ecdysozoa</taxon>
        <taxon>Arthropoda</taxon>
        <taxon>Hexapoda</taxon>
        <taxon>Insecta</taxon>
        <taxon>Pterygota</taxon>
        <taxon>Neoptera</taxon>
        <taxon>Endopterygota</taxon>
        <taxon>Coleoptera</taxon>
        <taxon>Polyphaga</taxon>
        <taxon>Cucujiformia</taxon>
        <taxon>Curculionidae</taxon>
        <taxon>Dryophthorinae</taxon>
        <taxon>Rhynchophorus</taxon>
    </lineage>
</organism>
<protein>
    <submittedName>
        <fullName evidence="2">Uncharacterized protein</fullName>
    </submittedName>
</protein>
<dbReference type="EMBL" id="JAACXV010014136">
    <property type="protein sequence ID" value="KAF7270099.1"/>
    <property type="molecule type" value="Genomic_DNA"/>
</dbReference>
<reference evidence="2" key="1">
    <citation type="submission" date="2020-08" db="EMBL/GenBank/DDBJ databases">
        <title>Genome sequencing and assembly of the red palm weevil Rhynchophorus ferrugineus.</title>
        <authorList>
            <person name="Dias G.B."/>
            <person name="Bergman C.M."/>
            <person name="Manee M."/>
        </authorList>
    </citation>
    <scope>NUCLEOTIDE SEQUENCE</scope>
    <source>
        <strain evidence="2">AA-2017</strain>
        <tissue evidence="2">Whole larva</tissue>
    </source>
</reference>
<evidence type="ECO:0000256" key="1">
    <source>
        <dbReference type="SAM" id="SignalP"/>
    </source>
</evidence>
<dbReference type="AlphaFoldDB" id="A0A834HXS1"/>
<keyword evidence="3" id="KW-1185">Reference proteome</keyword>
<comment type="caution">
    <text evidence="2">The sequence shown here is derived from an EMBL/GenBank/DDBJ whole genome shotgun (WGS) entry which is preliminary data.</text>
</comment>
<evidence type="ECO:0000313" key="2">
    <source>
        <dbReference type="EMBL" id="KAF7270099.1"/>
    </source>
</evidence>
<name>A0A834HXS1_RHYFE</name>
<proteinExistence type="predicted"/>
<evidence type="ECO:0000313" key="3">
    <source>
        <dbReference type="Proteomes" id="UP000625711"/>
    </source>
</evidence>